<keyword evidence="3" id="KW-1185">Reference proteome</keyword>
<dbReference type="HOGENOM" id="CLU_044606_0_1_1"/>
<dbReference type="SMART" id="SM00322">
    <property type="entry name" value="KH"/>
    <property type="match status" value="1"/>
</dbReference>
<dbReference type="eggNOG" id="KOG2814">
    <property type="taxonomic scope" value="Eukaryota"/>
</dbReference>
<sequence length="404" mass="46504">MNAFPTGTYSINGRNYRNTFYRPKRQTWADGSGQSEIKFEDTPDVYEKEPYIGCHNKPDFPAVKNMGRERTRNESKDDILEETEDTRIQLINKKKWFAKYDEKISQHTMPVYFDRVFVPKCFIGKLIGTNRRTLNALENDTQCRIKTPRGGERFPCEISSIVSLECVQRCLDRIDIFIADARKSARVTHFVAFPCDQHEVKENFNTFKQLVIENERVDESCKNPQLFTKSSRLHLTLAVVRIFDDMDLEKTINAFKTIEQEIRVLIGSSSLLAKLQGIDMMNDDPTQVSVIYANVSGVLIQNVANHISRRLIEFGIASSEKNSSDCFEEVKLHMTLMNARYSTQSDKSVKRKQTLTFDATTILEEHRDFYFGSIPLSEICLCPLGSSSSNSEEFYDKIARIKLV</sequence>
<dbReference type="InParanoid" id="G0N4L6"/>
<dbReference type="OMA" id="CLAHFQT"/>
<dbReference type="Pfam" id="PF10469">
    <property type="entry name" value="AKAP7_NLS"/>
    <property type="match status" value="1"/>
</dbReference>
<dbReference type="STRING" id="135651.G0N4L6"/>
<dbReference type="SUPFAM" id="SSF54791">
    <property type="entry name" value="Eukaryotic type KH-domain (KH-domain type I)"/>
    <property type="match status" value="1"/>
</dbReference>
<dbReference type="Proteomes" id="UP000008068">
    <property type="component" value="Unassembled WGS sequence"/>
</dbReference>
<gene>
    <name evidence="2" type="ORF">CAEBREN_10312</name>
</gene>
<feature type="domain" description="K Homology" evidence="1">
    <location>
        <begin position="110"/>
        <end position="179"/>
    </location>
</feature>
<dbReference type="InterPro" id="IPR009210">
    <property type="entry name" value="ASCC1"/>
</dbReference>
<proteinExistence type="predicted"/>
<dbReference type="GO" id="GO:0006355">
    <property type="term" value="P:regulation of DNA-templated transcription"/>
    <property type="evidence" value="ECO:0007669"/>
    <property type="project" value="TreeGrafter"/>
</dbReference>
<evidence type="ECO:0000313" key="3">
    <source>
        <dbReference type="Proteomes" id="UP000008068"/>
    </source>
</evidence>
<accession>G0N4L6</accession>
<dbReference type="GO" id="GO:0003723">
    <property type="term" value="F:RNA binding"/>
    <property type="evidence" value="ECO:0007669"/>
    <property type="project" value="InterPro"/>
</dbReference>
<dbReference type="InterPro" id="IPR019510">
    <property type="entry name" value="AKAP7-like_phosphoesterase"/>
</dbReference>
<dbReference type="Gene3D" id="3.90.1140.10">
    <property type="entry name" value="Cyclic phosphodiesterase"/>
    <property type="match status" value="1"/>
</dbReference>
<dbReference type="Gene3D" id="3.30.1370.10">
    <property type="entry name" value="K Homology domain, type 1"/>
    <property type="match status" value="1"/>
</dbReference>
<protein>
    <recommendedName>
        <fullName evidence="1">K Homology domain-containing protein</fullName>
    </recommendedName>
</protein>
<dbReference type="PANTHER" id="PTHR13360">
    <property type="entry name" value="ACTIVATING SIGNAL COINTEGRATOR 1 COMPLEX SUBUNIT 1"/>
    <property type="match status" value="1"/>
</dbReference>
<evidence type="ECO:0000313" key="2">
    <source>
        <dbReference type="EMBL" id="EGT52732.1"/>
    </source>
</evidence>
<organism evidence="3">
    <name type="scientific">Caenorhabditis brenneri</name>
    <name type="common">Nematode worm</name>
    <dbReference type="NCBI Taxonomy" id="135651"/>
    <lineage>
        <taxon>Eukaryota</taxon>
        <taxon>Metazoa</taxon>
        <taxon>Ecdysozoa</taxon>
        <taxon>Nematoda</taxon>
        <taxon>Chromadorea</taxon>
        <taxon>Rhabditida</taxon>
        <taxon>Rhabditina</taxon>
        <taxon>Rhabditomorpha</taxon>
        <taxon>Rhabditoidea</taxon>
        <taxon>Rhabditidae</taxon>
        <taxon>Peloderinae</taxon>
        <taxon>Caenorhabditis</taxon>
    </lineage>
</organism>
<dbReference type="InterPro" id="IPR036612">
    <property type="entry name" value="KH_dom_type_1_sf"/>
</dbReference>
<dbReference type="InterPro" id="IPR004088">
    <property type="entry name" value="KH_dom_type_1"/>
</dbReference>
<dbReference type="InterPro" id="IPR004087">
    <property type="entry name" value="KH_dom"/>
</dbReference>
<dbReference type="CDD" id="cd00105">
    <property type="entry name" value="KH-I"/>
    <property type="match status" value="1"/>
</dbReference>
<dbReference type="GO" id="GO:0005634">
    <property type="term" value="C:nucleus"/>
    <property type="evidence" value="ECO:0007669"/>
    <property type="project" value="TreeGrafter"/>
</dbReference>
<dbReference type="Pfam" id="PF00013">
    <property type="entry name" value="KH_1"/>
    <property type="match status" value="1"/>
</dbReference>
<name>G0N4L6_CAEBE</name>
<reference evidence="3" key="1">
    <citation type="submission" date="2011-07" db="EMBL/GenBank/DDBJ databases">
        <authorList>
            <consortium name="Caenorhabditis brenneri Sequencing and Analysis Consortium"/>
            <person name="Wilson R.K."/>
        </authorList>
    </citation>
    <scope>NUCLEOTIDE SEQUENCE [LARGE SCALE GENOMIC DNA]</scope>
    <source>
        <strain evidence="3">PB2801</strain>
    </source>
</reference>
<dbReference type="GO" id="GO:0006307">
    <property type="term" value="P:DNA alkylation repair"/>
    <property type="evidence" value="ECO:0007669"/>
    <property type="project" value="InterPro"/>
</dbReference>
<dbReference type="PANTHER" id="PTHR13360:SF1">
    <property type="entry name" value="ACTIVATING SIGNAL COINTEGRATOR 1 COMPLEX SUBUNIT 1"/>
    <property type="match status" value="1"/>
</dbReference>
<dbReference type="EMBL" id="GL379838">
    <property type="protein sequence ID" value="EGT52732.1"/>
    <property type="molecule type" value="Genomic_DNA"/>
</dbReference>
<dbReference type="FunCoup" id="G0N4L6">
    <property type="interactions" value="2786"/>
</dbReference>
<dbReference type="OrthoDB" id="277832at2759"/>
<evidence type="ECO:0000259" key="1">
    <source>
        <dbReference type="SMART" id="SM00322"/>
    </source>
</evidence>
<dbReference type="AlphaFoldDB" id="G0N4L6"/>